<accession>A0A644TVM7</accession>
<evidence type="ECO:0000313" key="1">
    <source>
        <dbReference type="EMBL" id="MPL71046.1"/>
    </source>
</evidence>
<protein>
    <submittedName>
        <fullName evidence="1">Uncharacterized protein</fullName>
    </submittedName>
</protein>
<sequence length="76" mass="8638">MSNKMITLPAGNASATCEVNDTKMMNSEVRDALSNLKEEMHAVLQLPPEDLAKVDHIEWKLDWKPVLTSRIYPKKD</sequence>
<dbReference type="EMBL" id="VSSQ01000056">
    <property type="protein sequence ID" value="MPL71046.1"/>
    <property type="molecule type" value="Genomic_DNA"/>
</dbReference>
<proteinExistence type="predicted"/>
<organism evidence="1">
    <name type="scientific">bioreactor metagenome</name>
    <dbReference type="NCBI Taxonomy" id="1076179"/>
    <lineage>
        <taxon>unclassified sequences</taxon>
        <taxon>metagenomes</taxon>
        <taxon>ecological metagenomes</taxon>
    </lineage>
</organism>
<reference evidence="1" key="1">
    <citation type="submission" date="2019-08" db="EMBL/GenBank/DDBJ databases">
        <authorList>
            <person name="Kucharzyk K."/>
            <person name="Murdoch R.W."/>
            <person name="Higgins S."/>
            <person name="Loffler F."/>
        </authorList>
    </citation>
    <scope>NUCLEOTIDE SEQUENCE</scope>
</reference>
<comment type="caution">
    <text evidence="1">The sequence shown here is derived from an EMBL/GenBank/DDBJ whole genome shotgun (WGS) entry which is preliminary data.</text>
</comment>
<gene>
    <name evidence="1" type="ORF">SDC9_16814</name>
</gene>
<name>A0A644TVM7_9ZZZZ</name>
<dbReference type="AlphaFoldDB" id="A0A644TVM7"/>